<dbReference type="PROSITE" id="PS51257">
    <property type="entry name" value="PROKAR_LIPOPROTEIN"/>
    <property type="match status" value="1"/>
</dbReference>
<proteinExistence type="inferred from homology"/>
<keyword evidence="2" id="KW-0560">Oxidoreductase</keyword>
<dbReference type="InterPro" id="IPR036291">
    <property type="entry name" value="NAD(P)-bd_dom_sf"/>
</dbReference>
<reference evidence="5" key="1">
    <citation type="submission" date="2023-07" db="EMBL/GenBank/DDBJ databases">
        <title>Genomic Encyclopedia of Type Strains, Phase IV (KMG-IV): sequencing the most valuable type-strain genomes for metagenomic binning, comparative biology and taxonomic classification.</title>
        <authorList>
            <person name="Goeker M."/>
        </authorList>
    </citation>
    <scope>NUCLEOTIDE SEQUENCE</scope>
    <source>
        <strain evidence="5">DSM 24202</strain>
    </source>
</reference>
<dbReference type="PANTHER" id="PTHR43708">
    <property type="entry name" value="CONSERVED EXPRESSED OXIDOREDUCTASE (EUROFUNG)"/>
    <property type="match status" value="1"/>
</dbReference>
<keyword evidence="6" id="KW-1185">Reference proteome</keyword>
<accession>A0AAE3VGG1</accession>
<evidence type="ECO:0000256" key="1">
    <source>
        <dbReference type="ARBA" id="ARBA00010928"/>
    </source>
</evidence>
<dbReference type="InterPro" id="IPR000683">
    <property type="entry name" value="Gfo/Idh/MocA-like_OxRdtase_N"/>
</dbReference>
<feature type="domain" description="GFO/IDH/MocA-like oxidoreductase" evidence="4">
    <location>
        <begin position="144"/>
        <end position="266"/>
    </location>
</feature>
<comment type="caution">
    <text evidence="5">The sequence shown here is derived from an EMBL/GenBank/DDBJ whole genome shotgun (WGS) entry which is preliminary data.</text>
</comment>
<dbReference type="EMBL" id="JAUSVL010000001">
    <property type="protein sequence ID" value="MDQ0290084.1"/>
    <property type="molecule type" value="Genomic_DNA"/>
</dbReference>
<dbReference type="SUPFAM" id="SSF51735">
    <property type="entry name" value="NAD(P)-binding Rossmann-fold domains"/>
    <property type="match status" value="1"/>
</dbReference>
<dbReference type="InterPro" id="IPR051317">
    <property type="entry name" value="Gfo/Idh/MocA_oxidoreduct"/>
</dbReference>
<organism evidence="5 6">
    <name type="scientific">Oligosphaera ethanolica</name>
    <dbReference type="NCBI Taxonomy" id="760260"/>
    <lineage>
        <taxon>Bacteria</taxon>
        <taxon>Pseudomonadati</taxon>
        <taxon>Lentisphaerota</taxon>
        <taxon>Oligosphaeria</taxon>
        <taxon>Oligosphaerales</taxon>
        <taxon>Oligosphaeraceae</taxon>
        <taxon>Oligosphaera</taxon>
    </lineage>
</organism>
<evidence type="ECO:0000313" key="5">
    <source>
        <dbReference type="EMBL" id="MDQ0290084.1"/>
    </source>
</evidence>
<dbReference type="Gene3D" id="3.40.50.720">
    <property type="entry name" value="NAD(P)-binding Rossmann-like Domain"/>
    <property type="match status" value="1"/>
</dbReference>
<comment type="similarity">
    <text evidence="1">Belongs to the Gfo/Idh/MocA family.</text>
</comment>
<dbReference type="Gene3D" id="3.30.360.10">
    <property type="entry name" value="Dihydrodipicolinate Reductase, domain 2"/>
    <property type="match status" value="1"/>
</dbReference>
<evidence type="ECO:0000259" key="3">
    <source>
        <dbReference type="Pfam" id="PF01408"/>
    </source>
</evidence>
<dbReference type="AlphaFoldDB" id="A0AAE3VGG1"/>
<evidence type="ECO:0000256" key="2">
    <source>
        <dbReference type="ARBA" id="ARBA00023002"/>
    </source>
</evidence>
<name>A0AAE3VGG1_9BACT</name>
<protein>
    <submittedName>
        <fullName evidence="5">Dehydrogenase</fullName>
    </submittedName>
</protein>
<dbReference type="Proteomes" id="UP001238163">
    <property type="component" value="Unassembled WGS sequence"/>
</dbReference>
<dbReference type="GO" id="GO:0000166">
    <property type="term" value="F:nucleotide binding"/>
    <property type="evidence" value="ECO:0007669"/>
    <property type="project" value="InterPro"/>
</dbReference>
<dbReference type="InterPro" id="IPR055170">
    <property type="entry name" value="GFO_IDH_MocA-like_dom"/>
</dbReference>
<gene>
    <name evidence="5" type="ORF">J3R75_002191</name>
</gene>
<dbReference type="SUPFAM" id="SSF55347">
    <property type="entry name" value="Glyceraldehyde-3-phosphate dehydrogenase-like, C-terminal domain"/>
    <property type="match status" value="1"/>
</dbReference>
<dbReference type="GO" id="GO:0016491">
    <property type="term" value="F:oxidoreductase activity"/>
    <property type="evidence" value="ECO:0007669"/>
    <property type="project" value="UniProtKB-KW"/>
</dbReference>
<evidence type="ECO:0000259" key="4">
    <source>
        <dbReference type="Pfam" id="PF22725"/>
    </source>
</evidence>
<dbReference type="Pfam" id="PF01408">
    <property type="entry name" value="GFO_IDH_MocA"/>
    <property type="match status" value="1"/>
</dbReference>
<dbReference type="PANTHER" id="PTHR43708:SF5">
    <property type="entry name" value="CONSERVED EXPRESSED OXIDOREDUCTASE (EUROFUNG)-RELATED"/>
    <property type="match status" value="1"/>
</dbReference>
<dbReference type="Pfam" id="PF22725">
    <property type="entry name" value="GFO_IDH_MocA_C3"/>
    <property type="match status" value="1"/>
</dbReference>
<evidence type="ECO:0000313" key="6">
    <source>
        <dbReference type="Proteomes" id="UP001238163"/>
    </source>
</evidence>
<dbReference type="RefSeq" id="WP_307261505.1">
    <property type="nucleotide sequence ID" value="NZ_JAUSVL010000001.1"/>
</dbReference>
<sequence length="376" mass="41548">MREYKLSVVGLGHRGRFMFKQFCRCLPGVVGVAACDLRPELFYEDSHGAGGDNPAMAKLFPDAVFYDDFDAMLDKAQPDIVLVETPARCHAEFCAKALARNIHVYSDIPSVASSAEADMLWDAQKRSQALLMTGATTCGYGFVLKLQELWRQGLLGKPYQLEAEYIHDCRYLWKETPWRLPSADKPGPISYCTHSLGPLLSILDEDLRSVVCVDTGSHISGEPYAHDAQIALYQTPSNVVVRQTCSFITHGPQGHSYKVYGTKGYFERLNKRGPIPEQVLFKSTDEPWNDQLQAIAVGTKPDSLDAMLPKDLQGSLGHGGADEYLAFTFINALRNGAKQAPIDLRAGLRMTLPGIFAGESARLGGKPVEITYPWDK</sequence>
<feature type="domain" description="Gfo/Idh/MocA-like oxidoreductase N-terminal" evidence="3">
    <location>
        <begin position="62"/>
        <end position="134"/>
    </location>
</feature>